<evidence type="ECO:0000256" key="3">
    <source>
        <dbReference type="ARBA" id="ARBA00009713"/>
    </source>
</evidence>
<dbReference type="FunFam" id="3.10.50.40:FF:000015">
    <property type="entry name" value="Peptidyl-prolyl cis-trans isomerase"/>
    <property type="match status" value="1"/>
</dbReference>
<comment type="caution">
    <text evidence="18">The sequence shown here is derived from an EMBL/GenBank/DDBJ whole genome shotgun (WGS) entry which is preliminary data.</text>
</comment>
<evidence type="ECO:0000256" key="4">
    <source>
        <dbReference type="ARBA" id="ARBA00010242"/>
    </source>
</evidence>
<dbReference type="STRING" id="698492.A0A0E9NF43"/>
<comment type="subcellular location">
    <subcellularLocation>
        <location evidence="1">Cytoplasm</location>
        <location evidence="1">Cytoskeleton</location>
        <location evidence="1">Spindle</location>
    </subcellularLocation>
    <subcellularLocation>
        <location evidence="2">Nucleus</location>
        <location evidence="2">Nucleolus</location>
    </subcellularLocation>
</comment>
<keyword evidence="16" id="KW-0697">Rotamase</keyword>
<dbReference type="PANTHER" id="PTHR16453">
    <property type="entry name" value="WD40 DOMAIN-CONTAINING PROTEIN MIO FAMILY MEMBER"/>
    <property type="match status" value="1"/>
</dbReference>
<sequence>MMTSATAKSFLRWTPHDDGCQFLYASGRDNELRLYDARRSVKDEFQYSLSCLKTRIQSIRCLDWSPVEPDLVAVGSANGHAQLIRMTNDQVDPIVLPVKQQRACNAAAFNTTGLLATGLSKVRNDFCLMLWSTNAADRGTSRNAVPISQLAPSEAVSSVSFFPDNPNHLVAGVGLKWIRLFDIREGNTAGSAQVFPTKCIYEVSVDPLNPNSIASVSEEGVVALWDRRSLKTPSKEHILLLNRSTEDHARTPNVVDMRYSGGKVSVLSDAGAMHIWDLNESYPLDAPRTLEGTLEKHLEAVKHSVATKPQALYVSRSREVPLGRDSNQAMLFDVAPRTASGANNYLLARRDGSFTMRAVSARVPQTSFRPTNGFTFSSGKDLVHVPAVNDGTQERRSAAPLSLDATKAVLVGDIAATMKERLNEGYSLNASANRSVLKDEILKEAWRCVEDFTIEQSVIVQGYDFTMQGVLGLWRGFSPMPKNSARRNAPGPAAAGKNVEAAFTAAVTELNTKAGRTASTITATTQQPQQRQLALATIGWDLSDQQLEQQLQGFENTGEHPKAAAWAMYFGKIDRTIKVLSKGDQKLKLMSTAVAGYMQSPGNTGSSAWRDLCQSLSQELDDAYLRAIFAYICTGDWSLVLREEGLPLRDRVGIALRFLDDRRLDHYLDDVTQDLIKVGDLSGLCLTGLTASCLDLLQAYVDKTGDVQTAAMIVSYGSPRFFEDKRASIWIQTYRYLLNEWREWHARAKFDIAHGELSRNSSGSMTLKNGQRQVYVRCQYCQQSVAHNLVIPGARGADGRRITVNQTAMAGASAASQQKTFCPSCRKPLPRCAVCLLALGTPADVSKGSHSASRNEVAFDEWFTFCLTCNHGTHAIHSKQCVLLGEGMTLVIFDIHWSFSVADAMKDTPILSTLYPIPLRLTHHLRSLLSSLLARVDCNVDLYFAAKMGKGKIAPKEAPADNKDTKLKVATAVNVRHILCEKHSRCMEALEKLKAGVSFDAVAREYSEDKAKAGGSLGWQVRAGMVGAFQDAAFALQPSTPQKPTYTDPPVKTKFGYHIIMVEGRNYPKHNTPKLIPGPASVKMKVC</sequence>
<dbReference type="Gene3D" id="2.130.10.10">
    <property type="entry name" value="YVTN repeat-like/Quinoprotein amine dehydrogenase"/>
    <property type="match status" value="2"/>
</dbReference>
<evidence type="ECO:0000256" key="11">
    <source>
        <dbReference type="ARBA" id="ARBA00023235"/>
    </source>
</evidence>
<evidence type="ECO:0000256" key="7">
    <source>
        <dbReference type="ARBA" id="ARBA00022574"/>
    </source>
</evidence>
<dbReference type="PROSITE" id="PS50198">
    <property type="entry name" value="PPIC_PPIASE_2"/>
    <property type="match status" value="1"/>
</dbReference>
<reference evidence="18 19" key="1">
    <citation type="journal article" date="2011" name="J. Gen. Appl. Microbiol.">
        <title>Draft genome sequencing of the enigmatic yeast Saitoella complicata.</title>
        <authorList>
            <person name="Nishida H."/>
            <person name="Hamamoto M."/>
            <person name="Sugiyama J."/>
        </authorList>
    </citation>
    <scope>NUCLEOTIDE SEQUENCE [LARGE SCALE GENOMIC DNA]</scope>
    <source>
        <strain evidence="18 19">NRRL Y-17804</strain>
    </source>
</reference>
<keyword evidence="7" id="KW-0853">WD repeat</keyword>
<dbReference type="Pfam" id="PF21719">
    <property type="entry name" value="MIOS_a-sol"/>
    <property type="match status" value="1"/>
</dbReference>
<evidence type="ECO:0000256" key="1">
    <source>
        <dbReference type="ARBA" id="ARBA00004186"/>
    </source>
</evidence>
<dbReference type="GO" id="GO:0003677">
    <property type="term" value="F:DNA binding"/>
    <property type="evidence" value="ECO:0007669"/>
    <property type="project" value="UniProtKB-KW"/>
</dbReference>
<dbReference type="Gene3D" id="3.10.50.40">
    <property type="match status" value="1"/>
</dbReference>
<dbReference type="GO" id="GO:0005730">
    <property type="term" value="C:nucleolus"/>
    <property type="evidence" value="ECO:0007669"/>
    <property type="project" value="UniProtKB-SubCell"/>
</dbReference>
<dbReference type="SUPFAM" id="SSF54534">
    <property type="entry name" value="FKBP-like"/>
    <property type="match status" value="1"/>
</dbReference>
<feature type="domain" description="PpiC" evidence="17">
    <location>
        <begin position="970"/>
        <end position="1064"/>
    </location>
</feature>
<keyword evidence="19" id="KW-1185">Reference proteome</keyword>
<organism evidence="18 19">
    <name type="scientific">Saitoella complicata (strain BCRC 22490 / CBS 7301 / JCM 7358 / NBRC 10748 / NRRL Y-17804)</name>
    <dbReference type="NCBI Taxonomy" id="698492"/>
    <lineage>
        <taxon>Eukaryota</taxon>
        <taxon>Fungi</taxon>
        <taxon>Dikarya</taxon>
        <taxon>Ascomycota</taxon>
        <taxon>Taphrinomycotina</taxon>
        <taxon>Taphrinomycotina incertae sedis</taxon>
        <taxon>Saitoella</taxon>
    </lineage>
</organism>
<reference evidence="18 19" key="3">
    <citation type="journal article" date="2015" name="Genome Announc.">
        <title>Draft Genome Sequence of the Archiascomycetous Yeast Saitoella complicata.</title>
        <authorList>
            <person name="Yamauchi K."/>
            <person name="Kondo S."/>
            <person name="Hamamoto M."/>
            <person name="Takahashi Y."/>
            <person name="Ogura Y."/>
            <person name="Hayashi T."/>
            <person name="Nishida H."/>
        </authorList>
    </citation>
    <scope>NUCLEOTIDE SEQUENCE [LARGE SCALE GENOMIC DNA]</scope>
    <source>
        <strain evidence="18 19">NRRL Y-17804</strain>
    </source>
</reference>
<evidence type="ECO:0000259" key="17">
    <source>
        <dbReference type="PROSITE" id="PS50198"/>
    </source>
</evidence>
<evidence type="ECO:0000256" key="6">
    <source>
        <dbReference type="ARBA" id="ARBA00022490"/>
    </source>
</evidence>
<keyword evidence="6" id="KW-0963">Cytoplasm</keyword>
<dbReference type="Pfam" id="PF13616">
    <property type="entry name" value="Rotamase_3"/>
    <property type="match status" value="1"/>
</dbReference>
<dbReference type="Proteomes" id="UP000033140">
    <property type="component" value="Unassembled WGS sequence"/>
</dbReference>
<dbReference type="InterPro" id="IPR000297">
    <property type="entry name" value="PPIase_PpiC"/>
</dbReference>
<name>A0A0E9NF43_SAICN</name>
<dbReference type="GO" id="GO:0005737">
    <property type="term" value="C:cytoplasm"/>
    <property type="evidence" value="ECO:0007669"/>
    <property type="project" value="TreeGrafter"/>
</dbReference>
<dbReference type="EMBL" id="BACD03000014">
    <property type="protein sequence ID" value="GAO48336.1"/>
    <property type="molecule type" value="Genomic_DNA"/>
</dbReference>
<dbReference type="OMA" id="YWIASYL"/>
<reference evidence="18 19" key="2">
    <citation type="journal article" date="2014" name="J. Gen. Appl. Microbiol.">
        <title>The early diverging ascomycetous budding yeast Saitoella complicata has three histone deacetylases belonging to the Clr6, Hos2, and Rpd3 lineages.</title>
        <authorList>
            <person name="Nishida H."/>
            <person name="Matsumoto T."/>
            <person name="Kondo S."/>
            <person name="Hamamoto M."/>
            <person name="Yoshikawa H."/>
        </authorList>
    </citation>
    <scope>NUCLEOTIDE SEQUENCE [LARGE SCALE GENOMIC DNA]</scope>
    <source>
        <strain evidence="18 19">NRRL Y-17804</strain>
    </source>
</reference>
<evidence type="ECO:0000256" key="13">
    <source>
        <dbReference type="ARBA" id="ARBA00030737"/>
    </source>
</evidence>
<dbReference type="InterPro" id="IPR001680">
    <property type="entry name" value="WD40_rpt"/>
</dbReference>
<evidence type="ECO:0000256" key="10">
    <source>
        <dbReference type="ARBA" id="ARBA00023212"/>
    </source>
</evidence>
<comment type="similarity">
    <text evidence="4">Belongs to the PpiC/parvulin rotamase family. PIN4 subfamily.</text>
</comment>
<dbReference type="PANTHER" id="PTHR16453:SF9">
    <property type="entry name" value="GATOR COMPLEX PROTEIN MIOS"/>
    <property type="match status" value="1"/>
</dbReference>
<evidence type="ECO:0000256" key="12">
    <source>
        <dbReference type="ARBA" id="ARBA00023242"/>
    </source>
</evidence>
<dbReference type="InterPro" id="IPR015943">
    <property type="entry name" value="WD40/YVTN_repeat-like_dom_sf"/>
</dbReference>
<dbReference type="GO" id="GO:0005819">
    <property type="term" value="C:spindle"/>
    <property type="evidence" value="ECO:0007669"/>
    <property type="project" value="UniProtKB-SubCell"/>
</dbReference>
<evidence type="ECO:0000256" key="8">
    <source>
        <dbReference type="ARBA" id="ARBA00022737"/>
    </source>
</evidence>
<evidence type="ECO:0000313" key="19">
    <source>
        <dbReference type="Proteomes" id="UP000033140"/>
    </source>
</evidence>
<evidence type="ECO:0000313" key="18">
    <source>
        <dbReference type="EMBL" id="GAO48336.1"/>
    </source>
</evidence>
<keyword evidence="8" id="KW-0677">Repeat</keyword>
<dbReference type="SMART" id="SM00320">
    <property type="entry name" value="WD40"/>
    <property type="match status" value="3"/>
</dbReference>
<evidence type="ECO:0000256" key="5">
    <source>
        <dbReference type="ARBA" id="ARBA00019953"/>
    </source>
</evidence>
<evidence type="ECO:0000256" key="2">
    <source>
        <dbReference type="ARBA" id="ARBA00004604"/>
    </source>
</evidence>
<evidence type="ECO:0000256" key="15">
    <source>
        <dbReference type="ARBA" id="ARBA00033465"/>
    </source>
</evidence>
<dbReference type="InterPro" id="IPR036322">
    <property type="entry name" value="WD40_repeat_dom_sf"/>
</dbReference>
<gene>
    <name evidence="18" type="ORF">G7K_2510-t1</name>
</gene>
<dbReference type="InterPro" id="IPR037593">
    <property type="entry name" value="MIOS/Sea4"/>
</dbReference>
<comment type="similarity">
    <text evidence="3">Belongs to the WD repeat mio family.</text>
</comment>
<dbReference type="SUPFAM" id="SSF50978">
    <property type="entry name" value="WD40 repeat-like"/>
    <property type="match status" value="1"/>
</dbReference>
<accession>A0A0E9NF43</accession>
<keyword evidence="12" id="KW-0539">Nucleus</keyword>
<keyword evidence="10" id="KW-0206">Cytoskeleton</keyword>
<protein>
    <recommendedName>
        <fullName evidence="5">Peptidyl-prolyl cis-trans isomerase NIMA-interacting 4</fullName>
    </recommendedName>
    <alternativeName>
        <fullName evidence="13">Parvulin-14</fullName>
    </alternativeName>
    <alternativeName>
        <fullName evidence="15">Peptidyl-prolyl cis-trans isomerase Pin4</fullName>
    </alternativeName>
    <alternativeName>
        <fullName evidence="14">Rotamase Pin4</fullName>
    </alternativeName>
</protein>
<dbReference type="GO" id="GO:1904263">
    <property type="term" value="P:positive regulation of TORC1 signaling"/>
    <property type="evidence" value="ECO:0007669"/>
    <property type="project" value="TreeGrafter"/>
</dbReference>
<dbReference type="InterPro" id="IPR049092">
    <property type="entry name" value="MIOS_a-sol"/>
</dbReference>
<proteinExistence type="inferred from homology"/>
<dbReference type="InterPro" id="IPR046357">
    <property type="entry name" value="PPIase_dom_sf"/>
</dbReference>
<evidence type="ECO:0000256" key="16">
    <source>
        <dbReference type="PROSITE-ProRule" id="PRU00278"/>
    </source>
</evidence>
<keyword evidence="9" id="KW-0238">DNA-binding</keyword>
<dbReference type="AlphaFoldDB" id="A0A0E9NF43"/>
<dbReference type="GO" id="GO:0003755">
    <property type="term" value="F:peptidyl-prolyl cis-trans isomerase activity"/>
    <property type="evidence" value="ECO:0007669"/>
    <property type="project" value="UniProtKB-KW"/>
</dbReference>
<evidence type="ECO:0000256" key="14">
    <source>
        <dbReference type="ARBA" id="ARBA00031249"/>
    </source>
</evidence>
<evidence type="ECO:0000256" key="9">
    <source>
        <dbReference type="ARBA" id="ARBA00023125"/>
    </source>
</evidence>
<keyword evidence="11 16" id="KW-0413">Isomerase</keyword>
<dbReference type="Pfam" id="PF17034">
    <property type="entry name" value="zinc_ribbon_16"/>
    <property type="match status" value="1"/>
</dbReference>
<dbReference type="InterPro" id="IPR031488">
    <property type="entry name" value="Zn_ribbon_mio"/>
</dbReference>